<sequence length="459" mass="51387">MEEYVLQNLEELNRVLESNAGDEMKELTPDIQRVPRGLARVGKDDAVCYVAPRAVPIGPYYRHSPELQYKTKFMKMAAIGWFLGRAGGGALGPEFVVTEAFEAIAAPPSPRSFYDDQFEDIDDQHFNTWMFQDGCFLLAFMMAMGADGDGGGDAALQGLSTVIFQPRIDSIMRDVMLLENQIPWRVLEVLMGFLPDPVPVDRFLSLMAAKFNVRTTSGGGHDQRAAAGSNIAGDERGGGRRQRRPTHLLALFRDHQVVGLRTPHPAEDNRRRLISTAPSANFSTAMELAEMGVHLAASKTGRFGDMAVVVQRRCRLFGKLFLAPVFLNDLTACWLVNMAAYEASAGRLADDYAVSSYLYLLALLMNREDDVQQLRARCVVHSTLSNTQTLEFFKGLAPHLHFGRQYDRVLQDLLDYRRDRPAFVAVHRFLYNNFKTILTVLSIVGVIAPILRALFHRQN</sequence>
<feature type="transmembrane region" description="Helical" evidence="2">
    <location>
        <begin position="437"/>
        <end position="455"/>
    </location>
</feature>
<protein>
    <submittedName>
        <fullName evidence="3">Uncharacterized protein</fullName>
    </submittedName>
</protein>
<dbReference type="OrthoDB" id="1849062at2759"/>
<accession>A0A8T0W613</accession>
<gene>
    <name evidence="3" type="ORF">PVAP13_2KG119400</name>
</gene>
<dbReference type="AlphaFoldDB" id="A0A8T0W613"/>
<proteinExistence type="predicted"/>
<dbReference type="PANTHER" id="PTHR31549">
    <property type="entry name" value="PROTEIN, PUTATIVE (DUF247)-RELATED-RELATED"/>
    <property type="match status" value="1"/>
</dbReference>
<evidence type="ECO:0000256" key="2">
    <source>
        <dbReference type="SAM" id="Phobius"/>
    </source>
</evidence>
<keyword evidence="2" id="KW-0812">Transmembrane</keyword>
<evidence type="ECO:0000256" key="1">
    <source>
        <dbReference type="SAM" id="MobiDB-lite"/>
    </source>
</evidence>
<dbReference type="PANTHER" id="PTHR31549:SF256">
    <property type="entry name" value="EXPRESSED PROTEIN"/>
    <property type="match status" value="1"/>
</dbReference>
<dbReference type="Proteomes" id="UP000823388">
    <property type="component" value="Chromosome 2K"/>
</dbReference>
<comment type="caution">
    <text evidence="3">The sequence shown here is derived from an EMBL/GenBank/DDBJ whole genome shotgun (WGS) entry which is preliminary data.</text>
</comment>
<evidence type="ECO:0000313" key="3">
    <source>
        <dbReference type="EMBL" id="KAG2640794.1"/>
    </source>
</evidence>
<dbReference type="Pfam" id="PF03140">
    <property type="entry name" value="DUF247"/>
    <property type="match status" value="1"/>
</dbReference>
<keyword evidence="2" id="KW-0472">Membrane</keyword>
<evidence type="ECO:0000313" key="4">
    <source>
        <dbReference type="Proteomes" id="UP000823388"/>
    </source>
</evidence>
<organism evidence="3 4">
    <name type="scientific">Panicum virgatum</name>
    <name type="common">Blackwell switchgrass</name>
    <dbReference type="NCBI Taxonomy" id="38727"/>
    <lineage>
        <taxon>Eukaryota</taxon>
        <taxon>Viridiplantae</taxon>
        <taxon>Streptophyta</taxon>
        <taxon>Embryophyta</taxon>
        <taxon>Tracheophyta</taxon>
        <taxon>Spermatophyta</taxon>
        <taxon>Magnoliopsida</taxon>
        <taxon>Liliopsida</taxon>
        <taxon>Poales</taxon>
        <taxon>Poaceae</taxon>
        <taxon>PACMAD clade</taxon>
        <taxon>Panicoideae</taxon>
        <taxon>Panicodae</taxon>
        <taxon>Paniceae</taxon>
        <taxon>Panicinae</taxon>
        <taxon>Panicum</taxon>
        <taxon>Panicum sect. Hiantes</taxon>
    </lineage>
</organism>
<dbReference type="EMBL" id="CM029039">
    <property type="protein sequence ID" value="KAG2640794.1"/>
    <property type="molecule type" value="Genomic_DNA"/>
</dbReference>
<dbReference type="InterPro" id="IPR004158">
    <property type="entry name" value="DUF247_pln"/>
</dbReference>
<keyword evidence="2" id="KW-1133">Transmembrane helix</keyword>
<keyword evidence="4" id="KW-1185">Reference proteome</keyword>
<name>A0A8T0W613_PANVG</name>
<feature type="region of interest" description="Disordered" evidence="1">
    <location>
        <begin position="218"/>
        <end position="241"/>
    </location>
</feature>
<reference evidence="3" key="1">
    <citation type="submission" date="2020-05" db="EMBL/GenBank/DDBJ databases">
        <title>WGS assembly of Panicum virgatum.</title>
        <authorList>
            <person name="Lovell J.T."/>
            <person name="Jenkins J."/>
            <person name="Shu S."/>
            <person name="Juenger T.E."/>
            <person name="Schmutz J."/>
        </authorList>
    </citation>
    <scope>NUCLEOTIDE SEQUENCE</scope>
    <source>
        <strain evidence="3">AP13</strain>
    </source>
</reference>